<sequence length="187" mass="20332">MGQQKLVLPLEDGEPLIRRVMETASGAHFSARIVVVSSDDESVREVTRHPLWQQVLNLNAKEGMSTSLRAGVTAAEATGADAVVILLGDQPGVTVHHVQAVVEGYQRDRALIVQASYQGEPSHPILFDRALFGELMQVTGDEGGRSVVWAHPADRRLVALLDDTPVDLDTPAAYEAWLAEHRPVDDV</sequence>
<evidence type="ECO:0000313" key="3">
    <source>
        <dbReference type="Proteomes" id="UP000050482"/>
    </source>
</evidence>
<evidence type="ECO:0000313" key="2">
    <source>
        <dbReference type="EMBL" id="KPV42844.1"/>
    </source>
</evidence>
<reference evidence="2 3" key="1">
    <citation type="submission" date="2015-09" db="EMBL/GenBank/DDBJ databases">
        <title>Draft genome sequence of Alicyclobacillus ferrooxydans DSM 22381.</title>
        <authorList>
            <person name="Hemp J."/>
        </authorList>
    </citation>
    <scope>NUCLEOTIDE SEQUENCE [LARGE SCALE GENOMIC DNA]</scope>
    <source>
        <strain evidence="2 3">TC-34</strain>
    </source>
</reference>
<keyword evidence="3" id="KW-1185">Reference proteome</keyword>
<dbReference type="Pfam" id="PF12804">
    <property type="entry name" value="NTP_transf_3"/>
    <property type="match status" value="1"/>
</dbReference>
<dbReference type="CDD" id="cd04182">
    <property type="entry name" value="GT_2_like_f"/>
    <property type="match status" value="1"/>
</dbReference>
<name>A0A0P9CBF3_9BACL</name>
<feature type="domain" description="MobA-like NTP transferase" evidence="1">
    <location>
        <begin position="1"/>
        <end position="150"/>
    </location>
</feature>
<gene>
    <name evidence="2" type="ORF">AN477_15495</name>
</gene>
<evidence type="ECO:0000259" key="1">
    <source>
        <dbReference type="Pfam" id="PF12804"/>
    </source>
</evidence>
<dbReference type="PANTHER" id="PTHR43777:SF1">
    <property type="entry name" value="MOLYBDENUM COFACTOR CYTIDYLYLTRANSFERASE"/>
    <property type="match status" value="1"/>
</dbReference>
<organism evidence="2 3">
    <name type="scientific">Alicyclobacillus ferrooxydans</name>
    <dbReference type="NCBI Taxonomy" id="471514"/>
    <lineage>
        <taxon>Bacteria</taxon>
        <taxon>Bacillati</taxon>
        <taxon>Bacillota</taxon>
        <taxon>Bacilli</taxon>
        <taxon>Bacillales</taxon>
        <taxon>Alicyclobacillaceae</taxon>
        <taxon>Alicyclobacillus</taxon>
    </lineage>
</organism>
<dbReference type="AlphaFoldDB" id="A0A0P9CBF3"/>
<dbReference type="InterPro" id="IPR029044">
    <property type="entry name" value="Nucleotide-diphossugar_trans"/>
</dbReference>
<dbReference type="STRING" id="471514.AN477_15495"/>
<dbReference type="Proteomes" id="UP000050482">
    <property type="component" value="Unassembled WGS sequence"/>
</dbReference>
<dbReference type="SUPFAM" id="SSF53448">
    <property type="entry name" value="Nucleotide-diphospho-sugar transferases"/>
    <property type="match status" value="1"/>
</dbReference>
<comment type="caution">
    <text evidence="2">The sequence shown here is derived from an EMBL/GenBank/DDBJ whole genome shotgun (WGS) entry which is preliminary data.</text>
</comment>
<accession>A0A0P9CBF3</accession>
<dbReference type="GO" id="GO:0016779">
    <property type="term" value="F:nucleotidyltransferase activity"/>
    <property type="evidence" value="ECO:0007669"/>
    <property type="project" value="UniProtKB-ARBA"/>
</dbReference>
<dbReference type="PANTHER" id="PTHR43777">
    <property type="entry name" value="MOLYBDENUM COFACTOR CYTIDYLYLTRANSFERASE"/>
    <property type="match status" value="1"/>
</dbReference>
<proteinExistence type="predicted"/>
<dbReference type="Gene3D" id="3.90.550.10">
    <property type="entry name" value="Spore Coat Polysaccharide Biosynthesis Protein SpsA, Chain A"/>
    <property type="match status" value="1"/>
</dbReference>
<dbReference type="EMBL" id="LJCO01000069">
    <property type="protein sequence ID" value="KPV42844.1"/>
    <property type="molecule type" value="Genomic_DNA"/>
</dbReference>
<dbReference type="InterPro" id="IPR025877">
    <property type="entry name" value="MobA-like_NTP_Trfase"/>
</dbReference>
<protein>
    <recommendedName>
        <fullName evidence="1">MobA-like NTP transferase domain-containing protein</fullName>
    </recommendedName>
</protein>
<dbReference type="PATRIC" id="fig|471514.4.peg.4777"/>